<dbReference type="Proteomes" id="UP001374535">
    <property type="component" value="Chromosome 5"/>
</dbReference>
<accession>A0AAQ3NPZ0</accession>
<feature type="non-terminal residue" evidence="2">
    <location>
        <position position="1"/>
    </location>
</feature>
<feature type="compositionally biased region" description="Polar residues" evidence="1">
    <location>
        <begin position="1"/>
        <end position="21"/>
    </location>
</feature>
<feature type="region of interest" description="Disordered" evidence="1">
    <location>
        <begin position="1"/>
        <end position="24"/>
    </location>
</feature>
<dbReference type="AlphaFoldDB" id="A0AAQ3NPZ0"/>
<dbReference type="EMBL" id="CP144696">
    <property type="protein sequence ID" value="WVZ12936.1"/>
    <property type="molecule type" value="Genomic_DNA"/>
</dbReference>
<reference evidence="2 3" key="1">
    <citation type="journal article" date="2023" name="Life. Sci Alliance">
        <title>Evolutionary insights into 3D genome organization and epigenetic landscape of Vigna mungo.</title>
        <authorList>
            <person name="Junaid A."/>
            <person name="Singh B."/>
            <person name="Bhatia S."/>
        </authorList>
    </citation>
    <scope>NUCLEOTIDE SEQUENCE [LARGE SCALE GENOMIC DNA]</scope>
    <source>
        <strain evidence="2">Urdbean</strain>
    </source>
</reference>
<name>A0AAQ3NPZ0_VIGMU</name>
<evidence type="ECO:0000313" key="2">
    <source>
        <dbReference type="EMBL" id="WVZ12936.1"/>
    </source>
</evidence>
<gene>
    <name evidence="2" type="ORF">V8G54_017466</name>
</gene>
<feature type="region of interest" description="Disordered" evidence="1">
    <location>
        <begin position="64"/>
        <end position="91"/>
    </location>
</feature>
<evidence type="ECO:0000313" key="3">
    <source>
        <dbReference type="Proteomes" id="UP001374535"/>
    </source>
</evidence>
<organism evidence="2 3">
    <name type="scientific">Vigna mungo</name>
    <name type="common">Black gram</name>
    <name type="synonym">Phaseolus mungo</name>
    <dbReference type="NCBI Taxonomy" id="3915"/>
    <lineage>
        <taxon>Eukaryota</taxon>
        <taxon>Viridiplantae</taxon>
        <taxon>Streptophyta</taxon>
        <taxon>Embryophyta</taxon>
        <taxon>Tracheophyta</taxon>
        <taxon>Spermatophyta</taxon>
        <taxon>Magnoliopsida</taxon>
        <taxon>eudicotyledons</taxon>
        <taxon>Gunneridae</taxon>
        <taxon>Pentapetalae</taxon>
        <taxon>rosids</taxon>
        <taxon>fabids</taxon>
        <taxon>Fabales</taxon>
        <taxon>Fabaceae</taxon>
        <taxon>Papilionoideae</taxon>
        <taxon>50 kb inversion clade</taxon>
        <taxon>NPAAA clade</taxon>
        <taxon>indigoferoid/millettioid clade</taxon>
        <taxon>Phaseoleae</taxon>
        <taxon>Vigna</taxon>
    </lineage>
</organism>
<keyword evidence="3" id="KW-1185">Reference proteome</keyword>
<sequence length="200" mass="21892">QNSSLPKVVHTSNTGNPSPLNNDAFVEIETTYGSAQDDSFFFSSDSNSGYLECIVPDNCFRPASSRTNSSNSGKSNVSDQKANKNSSESTNHHQQYYYSQEMGGMASNFSEFCYPSEVSQGSWDDQQSWDWNCSELSAIFKNPLRVENGCMDALYPMSDDQSPSPSPSPSYGVMNECASSTTCSPSLPPFGDVDFGYPLF</sequence>
<feature type="compositionally biased region" description="Polar residues" evidence="1">
    <location>
        <begin position="77"/>
        <end position="91"/>
    </location>
</feature>
<protein>
    <submittedName>
        <fullName evidence="2">Uncharacterized protein</fullName>
    </submittedName>
</protein>
<feature type="compositionally biased region" description="Low complexity" evidence="1">
    <location>
        <begin position="64"/>
        <end position="76"/>
    </location>
</feature>
<proteinExistence type="predicted"/>
<evidence type="ECO:0000256" key="1">
    <source>
        <dbReference type="SAM" id="MobiDB-lite"/>
    </source>
</evidence>